<dbReference type="Pfam" id="PF14345">
    <property type="entry name" value="GDYXXLXY"/>
    <property type="match status" value="1"/>
</dbReference>
<evidence type="ECO:0000313" key="2">
    <source>
        <dbReference type="Proteomes" id="UP000321456"/>
    </source>
</evidence>
<dbReference type="EMBL" id="VRUR01000001">
    <property type="protein sequence ID" value="TXN38184.1"/>
    <property type="molecule type" value="Genomic_DNA"/>
</dbReference>
<keyword evidence="2" id="KW-1185">Reference proteome</keyword>
<reference evidence="1 2" key="1">
    <citation type="submission" date="2019-08" db="EMBL/GenBank/DDBJ databases">
        <title>Professor.</title>
        <authorList>
            <person name="Park J.S."/>
        </authorList>
    </citation>
    <scope>NUCLEOTIDE SEQUENCE [LARGE SCALE GENOMIC DNA]</scope>
    <source>
        <strain evidence="1 2">176CP5-101</strain>
    </source>
</reference>
<evidence type="ECO:0000313" key="1">
    <source>
        <dbReference type="EMBL" id="TXN38184.1"/>
    </source>
</evidence>
<name>A0A5C8V7Q9_9FLAO</name>
<proteinExistence type="predicted"/>
<dbReference type="Proteomes" id="UP000321456">
    <property type="component" value="Unassembled WGS sequence"/>
</dbReference>
<dbReference type="InterPro" id="IPR025833">
    <property type="entry name" value="GDYXXLXY"/>
</dbReference>
<comment type="caution">
    <text evidence="1">The sequence shown here is derived from an EMBL/GenBank/DDBJ whole genome shotgun (WGS) entry which is preliminary data.</text>
</comment>
<protein>
    <submittedName>
        <fullName evidence="1">GDYXXLXY domain-containing protein</fullName>
    </submittedName>
</protein>
<gene>
    <name evidence="1" type="ORF">FVB32_07795</name>
</gene>
<organism evidence="1 2">
    <name type="scientific">Flagellimonas hymeniacidonis</name>
    <dbReference type="NCBI Taxonomy" id="2603628"/>
    <lineage>
        <taxon>Bacteria</taxon>
        <taxon>Pseudomonadati</taxon>
        <taxon>Bacteroidota</taxon>
        <taxon>Flavobacteriia</taxon>
        <taxon>Flavobacteriales</taxon>
        <taxon>Flavobacteriaceae</taxon>
        <taxon>Flagellimonas</taxon>
    </lineage>
</organism>
<dbReference type="AlphaFoldDB" id="A0A5C8V7Q9"/>
<dbReference type="RefSeq" id="WP_147742842.1">
    <property type="nucleotide sequence ID" value="NZ_VRUR01000001.1"/>
</dbReference>
<accession>A0A5C8V7Q9</accession>
<sequence>MNSKKVIFPIFILVALAQLSVPSKMIWDREEVLENGKEFKFKTAPIDPSDPFRGKYIVLRYDETTVEIPKEHDWVRGEDIYVSLIKDKEGFAKIKSISKEKINENEDFVKAEVSFVTSYETSELTIEYPFDRFYMEESKAYDAELSYTESLRDTTSVTYALVSIKNGDAVLKDVLIDGIPIKELVKAKKETEKQD</sequence>